<keyword evidence="5" id="KW-1185">Reference proteome</keyword>
<dbReference type="InterPro" id="IPR044974">
    <property type="entry name" value="Disease_R_plants"/>
</dbReference>
<reference evidence="5" key="1">
    <citation type="submission" date="2024-06" db="EMBL/GenBank/DDBJ databases">
        <authorList>
            <person name="Ryan C."/>
        </authorList>
    </citation>
    <scope>NUCLEOTIDE SEQUENCE [LARGE SCALE GENOMIC DNA]</scope>
</reference>
<evidence type="ECO:0000313" key="4">
    <source>
        <dbReference type="EMBL" id="CAL4990937.1"/>
    </source>
</evidence>
<feature type="domain" description="Disease resistance R13L4/SHOC-2-like LRR" evidence="3">
    <location>
        <begin position="401"/>
        <end position="554"/>
    </location>
</feature>
<dbReference type="Proteomes" id="UP001497457">
    <property type="component" value="Chromosome 24b"/>
</dbReference>
<feature type="domain" description="Disease resistance R13L4/SHOC-2-like LRR" evidence="3">
    <location>
        <begin position="250"/>
        <end position="346"/>
    </location>
</feature>
<protein>
    <submittedName>
        <fullName evidence="4">Uncharacterized protein</fullName>
    </submittedName>
</protein>
<dbReference type="InterPro" id="IPR032675">
    <property type="entry name" value="LRR_dom_sf"/>
</dbReference>
<keyword evidence="1" id="KW-0677">Repeat</keyword>
<dbReference type="EMBL" id="OZ075134">
    <property type="protein sequence ID" value="CAL4990937.1"/>
    <property type="molecule type" value="Genomic_DNA"/>
</dbReference>
<accession>A0ABC9B3R2</accession>
<dbReference type="InterPro" id="IPR055414">
    <property type="entry name" value="LRR_R13L4/SHOC2-like"/>
</dbReference>
<reference evidence="4 5" key="2">
    <citation type="submission" date="2024-10" db="EMBL/GenBank/DDBJ databases">
        <authorList>
            <person name="Ryan C."/>
        </authorList>
    </citation>
    <scope>NUCLEOTIDE SEQUENCE [LARGE SCALE GENOMIC DNA]</scope>
</reference>
<dbReference type="AlphaFoldDB" id="A0ABC9B3R2"/>
<proteinExistence type="predicted"/>
<evidence type="ECO:0000259" key="2">
    <source>
        <dbReference type="Pfam" id="PF23559"/>
    </source>
</evidence>
<name>A0ABC9B3R2_9POAL</name>
<sequence>MSSKIILTTKMNAVAVKFCTDAVFRLRDAFVHELRGIDCYDAMKLSEAVIIKGSETRDLLAVSLEELWGNIAFMSHGMPLALHCLSAAAADSLVQANVLTEVQRIEKHALISKWIAEGFVSKIEAAETYFDELVSRKLLLPHPSGQMFYQTHPLMLPFLTCKSKEANFFTHWPDDRGSAKRIRRLIFHNCYSAYDSGIHRLQKEGSGIQVTSHTRSLVISHHRSVVPVFDDDEYYMYRWDRDYMRISFNKLEYLRVLDLEQIGRLQNLETLDISSTGVTDLPMEVWELKHLEALNVSNTMIREIPRGIGKLQHLNTLNVSGTTVIELPWEGCLLLNSVRVLAGDNHCPQLMKFSDGLCDIGQAMENGTIMSSSRAMCREDLSIMLFDHFGLSWGPLPLMGLKVASRHTNIPRWVKEHLTDVSSLDIRICRLEEDDLKFLQLMPNLQALALRFEILPREPIAITAGGFSKLESFLVDCRLPLATFKQGAMPNLKHLEFKFYTGRASVDLPMGITHLRSIEKVVFWSSKYYRSDCPGINAMLKAAREEVQEHPNRISLWINGREEVSLDKNNALVCEENISLVLALAATEIVGTR</sequence>
<dbReference type="Gene3D" id="3.80.10.10">
    <property type="entry name" value="Ribonuclease Inhibitor"/>
    <property type="match status" value="1"/>
</dbReference>
<dbReference type="PANTHER" id="PTHR23155:SF1205">
    <property type="entry name" value="DISEASE RESISTANCE PROTEIN RPM1"/>
    <property type="match status" value="1"/>
</dbReference>
<dbReference type="Pfam" id="PF23598">
    <property type="entry name" value="LRR_14"/>
    <property type="match status" value="2"/>
</dbReference>
<evidence type="ECO:0000259" key="3">
    <source>
        <dbReference type="Pfam" id="PF23598"/>
    </source>
</evidence>
<evidence type="ECO:0000313" key="5">
    <source>
        <dbReference type="Proteomes" id="UP001497457"/>
    </source>
</evidence>
<dbReference type="InterPro" id="IPR058922">
    <property type="entry name" value="WHD_DRP"/>
</dbReference>
<gene>
    <name evidence="4" type="ORF">URODEC1_LOCUS60436</name>
</gene>
<dbReference type="SUPFAM" id="SSF52058">
    <property type="entry name" value="L domain-like"/>
    <property type="match status" value="1"/>
</dbReference>
<dbReference type="PANTHER" id="PTHR23155">
    <property type="entry name" value="DISEASE RESISTANCE PROTEIN RP"/>
    <property type="match status" value="1"/>
</dbReference>
<feature type="domain" description="Disease resistance protein winged helix" evidence="2">
    <location>
        <begin position="104"/>
        <end position="155"/>
    </location>
</feature>
<evidence type="ECO:0000256" key="1">
    <source>
        <dbReference type="ARBA" id="ARBA00022737"/>
    </source>
</evidence>
<organism evidence="4 5">
    <name type="scientific">Urochloa decumbens</name>
    <dbReference type="NCBI Taxonomy" id="240449"/>
    <lineage>
        <taxon>Eukaryota</taxon>
        <taxon>Viridiplantae</taxon>
        <taxon>Streptophyta</taxon>
        <taxon>Embryophyta</taxon>
        <taxon>Tracheophyta</taxon>
        <taxon>Spermatophyta</taxon>
        <taxon>Magnoliopsida</taxon>
        <taxon>Liliopsida</taxon>
        <taxon>Poales</taxon>
        <taxon>Poaceae</taxon>
        <taxon>PACMAD clade</taxon>
        <taxon>Panicoideae</taxon>
        <taxon>Panicodae</taxon>
        <taxon>Paniceae</taxon>
        <taxon>Melinidinae</taxon>
        <taxon>Urochloa</taxon>
    </lineage>
</organism>
<dbReference type="Pfam" id="PF23559">
    <property type="entry name" value="WHD_DRP"/>
    <property type="match status" value="1"/>
</dbReference>